<feature type="domain" description="C2H2-type" evidence="7">
    <location>
        <begin position="492"/>
        <end position="514"/>
    </location>
</feature>
<organism evidence="8 9">
    <name type="scientific">Leptobrachium leishanense</name>
    <name type="common">Leishan spiny toad</name>
    <dbReference type="NCBI Taxonomy" id="445787"/>
    <lineage>
        <taxon>Eukaryota</taxon>
        <taxon>Metazoa</taxon>
        <taxon>Chordata</taxon>
        <taxon>Craniata</taxon>
        <taxon>Vertebrata</taxon>
        <taxon>Euteleostomi</taxon>
        <taxon>Amphibia</taxon>
        <taxon>Batrachia</taxon>
        <taxon>Anura</taxon>
        <taxon>Pelobatoidea</taxon>
        <taxon>Megophryidae</taxon>
        <taxon>Leptobrachium</taxon>
    </lineage>
</organism>
<evidence type="ECO:0000256" key="4">
    <source>
        <dbReference type="ARBA" id="ARBA00022833"/>
    </source>
</evidence>
<dbReference type="InterPro" id="IPR036236">
    <property type="entry name" value="Znf_C2H2_sf"/>
</dbReference>
<dbReference type="InterPro" id="IPR013087">
    <property type="entry name" value="Znf_C2H2_type"/>
</dbReference>
<feature type="region of interest" description="Disordered" evidence="6">
    <location>
        <begin position="253"/>
        <end position="282"/>
    </location>
</feature>
<dbReference type="GeneTree" id="ENSGT00910000144592"/>
<dbReference type="Ensembl" id="ENSLLET00000011977.1">
    <property type="protein sequence ID" value="ENSLLEP00000011514.1"/>
    <property type="gene ID" value="ENSLLEG00000007348.1"/>
</dbReference>
<dbReference type="FunFam" id="3.30.160.60:FF:000448">
    <property type="entry name" value="RE1-silencing transcription factor A"/>
    <property type="match status" value="1"/>
</dbReference>
<evidence type="ECO:0000313" key="8">
    <source>
        <dbReference type="Ensembl" id="ENSLLEP00000011514.1"/>
    </source>
</evidence>
<feature type="domain" description="C2H2-type" evidence="7">
    <location>
        <begin position="661"/>
        <end position="689"/>
    </location>
</feature>
<proteinExistence type="predicted"/>
<feature type="compositionally biased region" description="Basic and acidic residues" evidence="6">
    <location>
        <begin position="20"/>
        <end position="40"/>
    </location>
</feature>
<dbReference type="OrthoDB" id="654211at2759"/>
<feature type="domain" description="C2H2-type" evidence="7">
    <location>
        <begin position="605"/>
        <end position="632"/>
    </location>
</feature>
<dbReference type="Gene3D" id="3.30.160.60">
    <property type="entry name" value="Classic Zinc Finger"/>
    <property type="match status" value="6"/>
</dbReference>
<dbReference type="GO" id="GO:0008270">
    <property type="term" value="F:zinc ion binding"/>
    <property type="evidence" value="ECO:0007669"/>
    <property type="project" value="UniProtKB-KW"/>
</dbReference>
<keyword evidence="1" id="KW-0479">Metal-binding</keyword>
<dbReference type="InterPro" id="IPR022755">
    <property type="entry name" value="Znf_C2H2_jaz"/>
</dbReference>
<dbReference type="PANTHER" id="PTHR24379">
    <property type="entry name" value="KRAB AND ZINC FINGER DOMAIN-CONTAINING"/>
    <property type="match status" value="1"/>
</dbReference>
<feature type="compositionally biased region" description="Polar residues" evidence="6">
    <location>
        <begin position="253"/>
        <end position="262"/>
    </location>
</feature>
<keyword evidence="4" id="KW-0862">Zinc</keyword>
<evidence type="ECO:0000256" key="2">
    <source>
        <dbReference type="ARBA" id="ARBA00022737"/>
    </source>
</evidence>
<dbReference type="FunFam" id="3.30.160.60:FF:002319">
    <property type="entry name" value="Uncharacterized protein"/>
    <property type="match status" value="1"/>
</dbReference>
<keyword evidence="2" id="KW-0677">Repeat</keyword>
<keyword evidence="3 5" id="KW-0863">Zinc-finger</keyword>
<name>A0A8C5PBT5_9ANUR</name>
<keyword evidence="9" id="KW-1185">Reference proteome</keyword>
<feature type="compositionally biased region" description="Low complexity" evidence="6">
    <location>
        <begin position="51"/>
        <end position="63"/>
    </location>
</feature>
<feature type="domain" description="C2H2-type" evidence="7">
    <location>
        <begin position="633"/>
        <end position="660"/>
    </location>
</feature>
<dbReference type="Pfam" id="PF00096">
    <property type="entry name" value="zf-C2H2"/>
    <property type="match status" value="1"/>
</dbReference>
<evidence type="ECO:0000256" key="3">
    <source>
        <dbReference type="ARBA" id="ARBA00022771"/>
    </source>
</evidence>
<dbReference type="PROSITE" id="PS50157">
    <property type="entry name" value="ZINC_FINGER_C2H2_2"/>
    <property type="match status" value="7"/>
</dbReference>
<evidence type="ECO:0000256" key="1">
    <source>
        <dbReference type="ARBA" id="ARBA00022723"/>
    </source>
</evidence>
<reference evidence="8" key="1">
    <citation type="submission" date="2025-08" db="UniProtKB">
        <authorList>
            <consortium name="Ensembl"/>
        </authorList>
    </citation>
    <scope>IDENTIFICATION</scope>
</reference>
<feature type="compositionally biased region" description="Pro residues" evidence="6">
    <location>
        <begin position="41"/>
        <end position="50"/>
    </location>
</feature>
<accession>A0A8C5PBT5</accession>
<feature type="domain" description="C2H2-type" evidence="7">
    <location>
        <begin position="577"/>
        <end position="604"/>
    </location>
</feature>
<evidence type="ECO:0000256" key="5">
    <source>
        <dbReference type="PROSITE-ProRule" id="PRU00042"/>
    </source>
</evidence>
<feature type="region of interest" description="Disordered" evidence="6">
    <location>
        <begin position="530"/>
        <end position="557"/>
    </location>
</feature>
<evidence type="ECO:0000313" key="9">
    <source>
        <dbReference type="Proteomes" id="UP000694569"/>
    </source>
</evidence>
<sequence>MWTPDAIVAPSACIPQSARCERRVEPEMTPKRLDAPREDPNPTPYPPPPRVTRSGPRRAPYSASSSSKISAAIFIAQLNVSEDRLRYTVIFQAMNELISKYQCVSATTLHISEEIATSRFHSSPDEGFDAQVASLVEVFLVEIYRCKLCQFTSTLKNKICLHVSDVHQLDQEHFISREKGTDQGEHVSFAIGEGVTQENKENEEKMPFLLPMYGILNSMSPESCDMSLGDHSSSANVATVSEVNSLFEEDASQFQLDENGSSEPIPPSCIANSPTSRKSRDEDAQCEHLLSLGLCHISNIKSHPSSSVTKPQKADVEVPNQTLGTTEKHNPIEGLSVDRYQEKNTCEEGYLCTSCHIELKSKEMYKIHMQCHKADGGFKCFYCGCCVNEWKLIEKHIQGHKNLRKSYQCQMCQKGFRTQRAWKVHMKSHKKKNEVFFCTKCPSSFDTERVRDLHVSCHQEDFFKCLECAITDQEWKKLYEHMCSHDGNLEPYICSTCNQRFFKKAQLKAHSLKHRCLTCPLCEQTSKSYQQTNRPKRFNHKQSNGEIRKKRKKQENPTLVIESQLATNQSMYTKRQHGCEICSRKCSSKLALQRHMGVHAEEKPFHCQNCDYKTRLKASLIQHMRIHTGEKPFKCKLCSYASIDASSLRRHSRTHTSEKPYKCQCCSYSSIQKKSLDLHIRRHHTGEMFKCNSCQYSSPDKQLLQKHVKKYHTTEDS</sequence>
<dbReference type="PROSITE" id="PS00028">
    <property type="entry name" value="ZINC_FINGER_C2H2_1"/>
    <property type="match status" value="6"/>
</dbReference>
<dbReference type="PANTHER" id="PTHR24379:SF123">
    <property type="entry name" value="ZINC FINGER AND BTB DOMAIN CONTAINING 17"/>
    <property type="match status" value="1"/>
</dbReference>
<dbReference type="SMART" id="SM00355">
    <property type="entry name" value="ZnF_C2H2"/>
    <property type="match status" value="13"/>
</dbReference>
<dbReference type="Pfam" id="PF12171">
    <property type="entry name" value="zf-C2H2_jaz"/>
    <property type="match status" value="1"/>
</dbReference>
<evidence type="ECO:0000256" key="6">
    <source>
        <dbReference type="SAM" id="MobiDB-lite"/>
    </source>
</evidence>
<feature type="domain" description="C2H2-type" evidence="7">
    <location>
        <begin position="689"/>
        <end position="717"/>
    </location>
</feature>
<dbReference type="AlphaFoldDB" id="A0A8C5PBT5"/>
<dbReference type="SUPFAM" id="SSF57667">
    <property type="entry name" value="beta-beta-alpha zinc fingers"/>
    <property type="match status" value="5"/>
</dbReference>
<evidence type="ECO:0000259" key="7">
    <source>
        <dbReference type="PROSITE" id="PS50157"/>
    </source>
</evidence>
<feature type="region of interest" description="Disordered" evidence="6">
    <location>
        <begin position="20"/>
        <end position="63"/>
    </location>
</feature>
<reference evidence="8" key="2">
    <citation type="submission" date="2025-09" db="UniProtKB">
        <authorList>
            <consortium name="Ensembl"/>
        </authorList>
    </citation>
    <scope>IDENTIFICATION</scope>
</reference>
<protein>
    <recommendedName>
        <fullName evidence="7">C2H2-type domain-containing protein</fullName>
    </recommendedName>
</protein>
<dbReference type="Proteomes" id="UP000694569">
    <property type="component" value="Unplaced"/>
</dbReference>
<feature type="domain" description="C2H2-type" evidence="7">
    <location>
        <begin position="407"/>
        <end position="434"/>
    </location>
</feature>